<feature type="region of interest" description="Disordered" evidence="1">
    <location>
        <begin position="1"/>
        <end position="20"/>
    </location>
</feature>
<name>A0A8J1XLG4_OWEFU</name>
<feature type="non-terminal residue" evidence="2">
    <location>
        <position position="207"/>
    </location>
</feature>
<accession>A0A8J1XLG4</accession>
<organism evidence="2 3">
    <name type="scientific">Owenia fusiformis</name>
    <name type="common">Polychaete worm</name>
    <dbReference type="NCBI Taxonomy" id="6347"/>
    <lineage>
        <taxon>Eukaryota</taxon>
        <taxon>Metazoa</taxon>
        <taxon>Spiralia</taxon>
        <taxon>Lophotrochozoa</taxon>
        <taxon>Annelida</taxon>
        <taxon>Polychaeta</taxon>
        <taxon>Sedentaria</taxon>
        <taxon>Canalipalpata</taxon>
        <taxon>Sabellida</taxon>
        <taxon>Oweniida</taxon>
        <taxon>Oweniidae</taxon>
        <taxon>Owenia</taxon>
    </lineage>
</organism>
<evidence type="ECO:0000313" key="3">
    <source>
        <dbReference type="Proteomes" id="UP000749559"/>
    </source>
</evidence>
<sequence length="207" mass="23860">DNKTESPDKRNNPARVSKASRLSKLSELILRKRSSIKDGGVEVRSRTSKITLREVADRVRRQSMVRRRSRQSREEEVQRLYPVSSNESMHQYVRDGPASVDYTVERHRSLHRWDTRSSNVTIGTTHSAYGSPESLPSWCTRRSGARSRRFGSMSSKSTQSNKSHRGQRSGHASTSDGSDWGEDELDDAESYNFRRKYKAKVHHYYEP</sequence>
<gene>
    <name evidence="2" type="ORF">OFUS_LOCUS3956</name>
</gene>
<dbReference type="AlphaFoldDB" id="A0A8J1XLG4"/>
<reference evidence="2" key="1">
    <citation type="submission" date="2022-03" db="EMBL/GenBank/DDBJ databases">
        <authorList>
            <person name="Martin C."/>
        </authorList>
    </citation>
    <scope>NUCLEOTIDE SEQUENCE</scope>
</reference>
<protein>
    <submittedName>
        <fullName evidence="2">Uncharacterized protein</fullName>
    </submittedName>
</protein>
<feature type="region of interest" description="Disordered" evidence="1">
    <location>
        <begin position="123"/>
        <end position="184"/>
    </location>
</feature>
<feature type="compositionally biased region" description="Low complexity" evidence="1">
    <location>
        <begin position="150"/>
        <end position="161"/>
    </location>
</feature>
<proteinExistence type="predicted"/>
<dbReference type="EMBL" id="CAIIXF020000002">
    <property type="protein sequence ID" value="CAH1776821.1"/>
    <property type="molecule type" value="Genomic_DNA"/>
</dbReference>
<keyword evidence="3" id="KW-1185">Reference proteome</keyword>
<feature type="compositionally biased region" description="Basic and acidic residues" evidence="1">
    <location>
        <begin position="1"/>
        <end position="11"/>
    </location>
</feature>
<comment type="caution">
    <text evidence="2">The sequence shown here is derived from an EMBL/GenBank/DDBJ whole genome shotgun (WGS) entry which is preliminary data.</text>
</comment>
<feature type="non-terminal residue" evidence="2">
    <location>
        <position position="1"/>
    </location>
</feature>
<dbReference type="Proteomes" id="UP000749559">
    <property type="component" value="Unassembled WGS sequence"/>
</dbReference>
<evidence type="ECO:0000256" key="1">
    <source>
        <dbReference type="SAM" id="MobiDB-lite"/>
    </source>
</evidence>
<evidence type="ECO:0000313" key="2">
    <source>
        <dbReference type="EMBL" id="CAH1776821.1"/>
    </source>
</evidence>